<reference evidence="2 3" key="1">
    <citation type="journal article" date="2011" name="J. Bacteriol.">
        <title>Complete genome sequence of the thermoacidophilic crenarchaeon Thermoproteus uzoniensis 768-20.</title>
        <authorList>
            <person name="Mardanov A.V."/>
            <person name="Gumerov V.M."/>
            <person name="Beletsky A.V."/>
            <person name="Prokofeva M.I."/>
            <person name="Bonch-Osmolovskaya E.A."/>
            <person name="Ravin N.V."/>
            <person name="Skryabin K.G."/>
        </authorList>
    </citation>
    <scope>NUCLEOTIDE SEQUENCE [LARGE SCALE GENOMIC DNA]</scope>
    <source>
        <strain evidence="2 3">768-20</strain>
    </source>
</reference>
<feature type="domain" description="HTH arsR-type" evidence="1">
    <location>
        <begin position="47"/>
        <end position="119"/>
    </location>
</feature>
<dbReference type="STRING" id="999630.TUZN_1061"/>
<name>F2L6E5_THEU7</name>
<dbReference type="Proteomes" id="UP000008138">
    <property type="component" value="Chromosome"/>
</dbReference>
<dbReference type="PANTHER" id="PTHR38600:SF1">
    <property type="entry name" value="TRANSCRIPTIONAL REGULATORY PROTEIN"/>
    <property type="match status" value="1"/>
</dbReference>
<reference key="2">
    <citation type="submission" date="2011-03" db="EMBL/GenBank/DDBJ databases">
        <title>Complete genome sequence of the thermoacidophilic crenarchaeon Thermoproteus uzoniensis 768-20.</title>
        <authorList>
            <person name="Mardanov A.V."/>
            <person name="Gumerov V.M."/>
            <person name="Beletsky A.V."/>
            <person name="Prokofeva M.I."/>
            <person name="Bonch-Osmolovskaya E.A."/>
            <person name="Ravin N.V."/>
            <person name="Skryabin K.G."/>
        </authorList>
    </citation>
    <scope>NUCLEOTIDE SEQUENCE</scope>
    <source>
        <strain>768-20</strain>
    </source>
</reference>
<dbReference type="InterPro" id="IPR001845">
    <property type="entry name" value="HTH_ArsR_DNA-bd_dom"/>
</dbReference>
<dbReference type="InterPro" id="IPR036390">
    <property type="entry name" value="WH_DNA-bd_sf"/>
</dbReference>
<gene>
    <name evidence="2" type="ordered locus">TUZN_1061</name>
</gene>
<dbReference type="eggNOG" id="arCOG00731">
    <property type="taxonomic scope" value="Archaea"/>
</dbReference>
<evidence type="ECO:0000259" key="1">
    <source>
        <dbReference type="SMART" id="SM00418"/>
    </source>
</evidence>
<dbReference type="CDD" id="cd00090">
    <property type="entry name" value="HTH_ARSR"/>
    <property type="match status" value="1"/>
</dbReference>
<dbReference type="PANTHER" id="PTHR38600">
    <property type="entry name" value="TRANSCRIPTIONAL REGULATORY PROTEIN"/>
    <property type="match status" value="1"/>
</dbReference>
<accession>F2L6E5</accession>
<dbReference type="GO" id="GO:0003700">
    <property type="term" value="F:DNA-binding transcription factor activity"/>
    <property type="evidence" value="ECO:0007669"/>
    <property type="project" value="InterPro"/>
</dbReference>
<evidence type="ECO:0000313" key="2">
    <source>
        <dbReference type="EMBL" id="AEA12541.1"/>
    </source>
</evidence>
<dbReference type="Gene3D" id="1.10.10.10">
    <property type="entry name" value="Winged helix-like DNA-binding domain superfamily/Winged helix DNA-binding domain"/>
    <property type="match status" value="1"/>
</dbReference>
<protein>
    <submittedName>
        <fullName evidence="2">Regulatory protein, ArsR</fullName>
    </submittedName>
</protein>
<dbReference type="SUPFAM" id="SSF46785">
    <property type="entry name" value="Winged helix' DNA-binding domain"/>
    <property type="match status" value="1"/>
</dbReference>
<organism evidence="2 3">
    <name type="scientific">Thermoproteus uzoniensis (strain 768-20)</name>
    <dbReference type="NCBI Taxonomy" id="999630"/>
    <lineage>
        <taxon>Archaea</taxon>
        <taxon>Thermoproteota</taxon>
        <taxon>Thermoprotei</taxon>
        <taxon>Thermoproteales</taxon>
        <taxon>Thermoproteaceae</taxon>
        <taxon>Thermoproteus</taxon>
    </lineage>
</organism>
<evidence type="ECO:0000313" key="3">
    <source>
        <dbReference type="Proteomes" id="UP000008138"/>
    </source>
</evidence>
<dbReference type="KEGG" id="tuz:TUZN_1061"/>
<dbReference type="HOGENOM" id="CLU_153620_2_0_2"/>
<dbReference type="SMART" id="SM00418">
    <property type="entry name" value="HTH_ARSR"/>
    <property type="match status" value="1"/>
</dbReference>
<dbReference type="Pfam" id="PF01022">
    <property type="entry name" value="HTH_5"/>
    <property type="match status" value="1"/>
</dbReference>
<proteinExistence type="predicted"/>
<dbReference type="EMBL" id="CP002590">
    <property type="protein sequence ID" value="AEA12541.1"/>
    <property type="molecule type" value="Genomic_DNA"/>
</dbReference>
<keyword evidence="3" id="KW-1185">Reference proteome</keyword>
<dbReference type="AlphaFoldDB" id="F2L6E5"/>
<dbReference type="InterPro" id="IPR036388">
    <property type="entry name" value="WH-like_DNA-bd_sf"/>
</dbReference>
<sequence>MAMYGLLARINLSPKIWVKSYKLAIWVALWLEDRDARRLIQFLFYATRGGQTRLAIVKALNERPMNANEIAKSLGLDYKTVKHHLEVLMRHGLLERVGDGYGCVYIPSQLLKRYWSLIEP</sequence>
<dbReference type="InterPro" id="IPR011991">
    <property type="entry name" value="ArsR-like_HTH"/>
</dbReference>